<keyword evidence="1" id="KW-1133">Transmembrane helix</keyword>
<keyword evidence="1" id="KW-0812">Transmembrane</keyword>
<gene>
    <name evidence="2" type="ORF">METZ01_LOCUS387734</name>
</gene>
<feature type="transmembrane region" description="Helical" evidence="1">
    <location>
        <begin position="102"/>
        <end position="120"/>
    </location>
</feature>
<organism evidence="2">
    <name type="scientific">marine metagenome</name>
    <dbReference type="NCBI Taxonomy" id="408172"/>
    <lineage>
        <taxon>unclassified sequences</taxon>
        <taxon>metagenomes</taxon>
        <taxon>ecological metagenomes</taxon>
    </lineage>
</organism>
<evidence type="ECO:0000256" key="1">
    <source>
        <dbReference type="SAM" id="Phobius"/>
    </source>
</evidence>
<feature type="transmembrane region" description="Helical" evidence="1">
    <location>
        <begin position="75"/>
        <end position="93"/>
    </location>
</feature>
<accession>A0A382UKZ2</accession>
<name>A0A382UKZ2_9ZZZZ</name>
<dbReference type="EMBL" id="UINC01145013">
    <property type="protein sequence ID" value="SVD34880.1"/>
    <property type="molecule type" value="Genomic_DNA"/>
</dbReference>
<dbReference type="AlphaFoldDB" id="A0A382UKZ2"/>
<feature type="transmembrane region" description="Helical" evidence="1">
    <location>
        <begin position="12"/>
        <end position="33"/>
    </location>
</feature>
<feature type="non-terminal residue" evidence="2">
    <location>
        <position position="292"/>
    </location>
</feature>
<evidence type="ECO:0008006" key="3">
    <source>
        <dbReference type="Google" id="ProtNLM"/>
    </source>
</evidence>
<keyword evidence="1" id="KW-0472">Membrane</keyword>
<reference evidence="2" key="1">
    <citation type="submission" date="2018-05" db="EMBL/GenBank/DDBJ databases">
        <authorList>
            <person name="Lanie J.A."/>
            <person name="Ng W.-L."/>
            <person name="Kazmierczak K.M."/>
            <person name="Andrzejewski T.M."/>
            <person name="Davidsen T.M."/>
            <person name="Wayne K.J."/>
            <person name="Tettelin H."/>
            <person name="Glass J.I."/>
            <person name="Rusch D."/>
            <person name="Podicherti R."/>
            <person name="Tsui H.-C.T."/>
            <person name="Winkler M.E."/>
        </authorList>
    </citation>
    <scope>NUCLEOTIDE SEQUENCE</scope>
</reference>
<evidence type="ECO:0000313" key="2">
    <source>
        <dbReference type="EMBL" id="SVD34880.1"/>
    </source>
</evidence>
<sequence length="292" mass="30580">GALMGLANLVPGISGGTMLLAVGVYPQFISGVAEVSTFKFRPRVILMLGYVAVAAAVAIVGFSGMIAMALDQFEWGMYSLFIGLTLGGIPLIWRTLKPADRVSMSSALVAMVLMALLATFDPDRLGGSREPGVASYIMLAVAGCSGGAAMILPGLSGAYLLLILGQYRIIVDAVAFAGDAVRSGMWTLAFESLHVLIPVGIGVAVGVVGVSNLMKMLLTNYQRATLGFLLGLLFGAVIGLWPFTQAVLPQVGDVVRGVELLTPDMAEAVDPRYFRRVAVVPSLWQLSVGTAL</sequence>
<feature type="transmembrane region" description="Helical" evidence="1">
    <location>
        <begin position="132"/>
        <end position="152"/>
    </location>
</feature>
<feature type="transmembrane region" description="Helical" evidence="1">
    <location>
        <begin position="193"/>
        <end position="214"/>
    </location>
</feature>
<proteinExistence type="predicted"/>
<feature type="non-terminal residue" evidence="2">
    <location>
        <position position="1"/>
    </location>
</feature>
<dbReference type="PANTHER" id="PTHR37308">
    <property type="entry name" value="INTEGRAL MEMBRANE PROTEIN"/>
    <property type="match status" value="1"/>
</dbReference>
<dbReference type="Pfam" id="PF04018">
    <property type="entry name" value="VCA0040-like"/>
    <property type="match status" value="1"/>
</dbReference>
<feature type="transmembrane region" description="Helical" evidence="1">
    <location>
        <begin position="45"/>
        <end position="69"/>
    </location>
</feature>
<feature type="transmembrane region" description="Helical" evidence="1">
    <location>
        <begin position="226"/>
        <end position="243"/>
    </location>
</feature>
<dbReference type="InterPro" id="IPR007163">
    <property type="entry name" value="VCA0040-like"/>
</dbReference>
<protein>
    <recommendedName>
        <fullName evidence="3">DUF368 domain-containing protein</fullName>
    </recommendedName>
</protein>
<dbReference type="PANTHER" id="PTHR37308:SF1">
    <property type="entry name" value="POLYPRENYL-PHOSPHATE TRANSPORTER"/>
    <property type="match status" value="1"/>
</dbReference>